<dbReference type="Pfam" id="PF00646">
    <property type="entry name" value="F-box"/>
    <property type="match status" value="1"/>
</dbReference>
<comment type="caution">
    <text evidence="3">The sequence shown here is derived from an EMBL/GenBank/DDBJ whole genome shotgun (WGS) entry which is preliminary data.</text>
</comment>
<feature type="region of interest" description="Disordered" evidence="1">
    <location>
        <begin position="625"/>
        <end position="662"/>
    </location>
</feature>
<dbReference type="CDD" id="cd22160">
    <property type="entry name" value="F-box_AtFBL13-like"/>
    <property type="match status" value="1"/>
</dbReference>
<sequence length="662" mass="76543">MEFGEQDELQVEKKRLSDMGNVGEGCDRISDLPESILHHILSFLPARYAVRTSILSRRWQHLWYYVSILDFDDDLLSDDGINEDLKCKYMDFVDKVLVLHSSLNLYRVRLPCGDCDASRVDTWIRAAINREVKELSLFISPTVEFTLPCCLFTCESLEVLTLHLDDSVLYLPTSIFLPGLKIVNLMSVIFLDGKSADEFFSNCPALESLVMMCCDIMTSGFLHISAPKLKSLSICGGHNGLIHSKIKVSTPSLVSIKYDCYTAQDYLVENTPNLIDACIKLQANFGQNTVNSVHGYLANKFLRQLFMVEVLKLSDSSIEIISRVHDLFDHLPTFNNLKRLILTTGYCKIHLMAVTFLFQRSPKLEYLQIKIDHCLHVYDDQERWESNSLDLLCPLDHLKTVEIKCFEGRDNELELVKFFLKNAEVLKQITVVATPNLSEDLGKQMEISRMLITFPRASRTTLVDFKILERGVHYDQASVLSREGTWEPFLFTRRKRPLKFVEWARMRMRRPDDTVLASQYEEDRLEDEDGKPDNDYLLEDEVDMLENEEDWFEDEYNMPDDDNGFLEDEVEMPGDQDDMPENEEVLLEEEYNMPDNVNGLLEDEVQIPGYMEAMPENEVDLLKNEYSMPDDNNGLLEMPVDQEAMPENEENFFFGSMEMKRT</sequence>
<dbReference type="SUPFAM" id="SSF52047">
    <property type="entry name" value="RNI-like"/>
    <property type="match status" value="1"/>
</dbReference>
<dbReference type="InterPro" id="IPR006566">
    <property type="entry name" value="FBD"/>
</dbReference>
<dbReference type="PANTHER" id="PTHR31900">
    <property type="entry name" value="F-BOX/RNI SUPERFAMILY PROTEIN-RELATED"/>
    <property type="match status" value="1"/>
</dbReference>
<dbReference type="InterPro" id="IPR053781">
    <property type="entry name" value="F-box_AtFBL13-like"/>
</dbReference>
<dbReference type="InterPro" id="IPR055357">
    <property type="entry name" value="LRR_At1g61320_AtMIF1"/>
</dbReference>
<dbReference type="SUPFAM" id="SSF81383">
    <property type="entry name" value="F-box domain"/>
    <property type="match status" value="1"/>
</dbReference>
<dbReference type="Pfam" id="PF23622">
    <property type="entry name" value="LRR_At1g61320_AtMIF1"/>
    <property type="match status" value="1"/>
</dbReference>
<dbReference type="Proteomes" id="UP000607653">
    <property type="component" value="Unassembled WGS sequence"/>
</dbReference>
<organism evidence="3 4">
    <name type="scientific">Nelumbo nucifera</name>
    <name type="common">Sacred lotus</name>
    <dbReference type="NCBI Taxonomy" id="4432"/>
    <lineage>
        <taxon>Eukaryota</taxon>
        <taxon>Viridiplantae</taxon>
        <taxon>Streptophyta</taxon>
        <taxon>Embryophyta</taxon>
        <taxon>Tracheophyta</taxon>
        <taxon>Spermatophyta</taxon>
        <taxon>Magnoliopsida</taxon>
        <taxon>Proteales</taxon>
        <taxon>Nelumbonaceae</taxon>
        <taxon>Nelumbo</taxon>
    </lineage>
</organism>
<accession>A0A822YXT5</accession>
<evidence type="ECO:0000313" key="3">
    <source>
        <dbReference type="EMBL" id="DAD35985.1"/>
    </source>
</evidence>
<dbReference type="InterPro" id="IPR036047">
    <property type="entry name" value="F-box-like_dom_sf"/>
</dbReference>
<dbReference type="Gene3D" id="1.20.1280.50">
    <property type="match status" value="1"/>
</dbReference>
<dbReference type="AlphaFoldDB" id="A0A822YXT5"/>
<evidence type="ECO:0000259" key="2">
    <source>
        <dbReference type="PROSITE" id="PS50181"/>
    </source>
</evidence>
<dbReference type="Gene3D" id="3.80.10.10">
    <property type="entry name" value="Ribonuclease Inhibitor"/>
    <property type="match status" value="1"/>
</dbReference>
<dbReference type="SMART" id="SM00579">
    <property type="entry name" value="FBD"/>
    <property type="match status" value="1"/>
</dbReference>
<proteinExistence type="predicted"/>
<evidence type="ECO:0000256" key="1">
    <source>
        <dbReference type="SAM" id="MobiDB-lite"/>
    </source>
</evidence>
<protein>
    <recommendedName>
        <fullName evidence="2">F-box domain-containing protein</fullName>
    </recommendedName>
</protein>
<dbReference type="PROSITE" id="PS50181">
    <property type="entry name" value="FBOX"/>
    <property type="match status" value="1"/>
</dbReference>
<dbReference type="SMART" id="SM00256">
    <property type="entry name" value="FBOX"/>
    <property type="match status" value="1"/>
</dbReference>
<dbReference type="InterPro" id="IPR050232">
    <property type="entry name" value="FBL13/AtMIF1-like"/>
</dbReference>
<dbReference type="EMBL" id="DUZY01000004">
    <property type="protein sequence ID" value="DAD35985.1"/>
    <property type="molecule type" value="Genomic_DNA"/>
</dbReference>
<reference evidence="3 4" key="1">
    <citation type="journal article" date="2020" name="Mol. Biol. Evol.">
        <title>Distinct Expression and Methylation Patterns for Genes with Different Fates following a Single Whole-Genome Duplication in Flowering Plants.</title>
        <authorList>
            <person name="Shi T."/>
            <person name="Rahmani R.S."/>
            <person name="Gugger P.F."/>
            <person name="Wang M."/>
            <person name="Li H."/>
            <person name="Zhang Y."/>
            <person name="Li Z."/>
            <person name="Wang Q."/>
            <person name="Van de Peer Y."/>
            <person name="Marchal K."/>
            <person name="Chen J."/>
        </authorList>
    </citation>
    <scope>NUCLEOTIDE SEQUENCE [LARGE SCALE GENOMIC DNA]</scope>
    <source>
        <tissue evidence="3">Leaf</tissue>
    </source>
</reference>
<gene>
    <name evidence="3" type="ORF">HUJ06_006625</name>
</gene>
<keyword evidence="4" id="KW-1185">Reference proteome</keyword>
<evidence type="ECO:0000313" key="4">
    <source>
        <dbReference type="Proteomes" id="UP000607653"/>
    </source>
</evidence>
<dbReference type="PANTHER" id="PTHR31900:SF30">
    <property type="entry name" value="SUPERFAMILY PROTEIN, PUTATIVE-RELATED"/>
    <property type="match status" value="1"/>
</dbReference>
<name>A0A822YXT5_NELNU</name>
<dbReference type="InterPro" id="IPR001810">
    <property type="entry name" value="F-box_dom"/>
</dbReference>
<dbReference type="InterPro" id="IPR032675">
    <property type="entry name" value="LRR_dom_sf"/>
</dbReference>
<feature type="domain" description="F-box" evidence="2">
    <location>
        <begin position="26"/>
        <end position="62"/>
    </location>
</feature>